<dbReference type="Gene3D" id="3.60.15.10">
    <property type="entry name" value="Ribonuclease Z/Hydroxyacylglutathione hydrolase-like"/>
    <property type="match status" value="1"/>
</dbReference>
<reference evidence="4 5" key="1">
    <citation type="submission" date="2016-10" db="EMBL/GenBank/DDBJ databases">
        <authorList>
            <person name="de Groot N.N."/>
        </authorList>
    </citation>
    <scope>NUCLEOTIDE SEQUENCE [LARGE SCALE GENOMIC DNA]</scope>
    <source>
        <strain evidence="5">EB21,IBRC-M 10013,KCTC 4048</strain>
    </source>
</reference>
<dbReference type="Proteomes" id="UP000199370">
    <property type="component" value="Unassembled WGS sequence"/>
</dbReference>
<dbReference type="InterPro" id="IPR022877">
    <property type="entry name" value="UPF0173"/>
</dbReference>
<evidence type="ECO:0000313" key="4">
    <source>
        <dbReference type="EMBL" id="SDN16216.1"/>
    </source>
</evidence>
<dbReference type="AlphaFoldDB" id="A0A1G9Z6J1"/>
<proteinExistence type="inferred from homology"/>
<evidence type="ECO:0000313" key="5">
    <source>
        <dbReference type="Proteomes" id="UP000199370"/>
    </source>
</evidence>
<dbReference type="HAMAP" id="MF_00457">
    <property type="entry name" value="UPF0173"/>
    <property type="match status" value="1"/>
</dbReference>
<dbReference type="OrthoDB" id="28313at2157"/>
<dbReference type="SMART" id="SM00849">
    <property type="entry name" value="Lactamase_B"/>
    <property type="match status" value="1"/>
</dbReference>
<dbReference type="InterPro" id="IPR001279">
    <property type="entry name" value="Metallo-B-lactamas"/>
</dbReference>
<evidence type="ECO:0000256" key="2">
    <source>
        <dbReference type="HAMAP-Rule" id="MF_00457"/>
    </source>
</evidence>
<comment type="similarity">
    <text evidence="2">Belongs to the UPF0173 family.</text>
</comment>
<name>A0A1G9Z6J1_9EURY</name>
<feature type="domain" description="Metallo-beta-lactamase" evidence="3">
    <location>
        <begin position="7"/>
        <end position="201"/>
    </location>
</feature>
<dbReference type="NCBIfam" id="NF001911">
    <property type="entry name" value="PRK00685.1"/>
    <property type="match status" value="1"/>
</dbReference>
<keyword evidence="5" id="KW-1185">Reference proteome</keyword>
<dbReference type="PANTHER" id="PTHR43546:SF3">
    <property type="entry name" value="UPF0173 METAL-DEPENDENT HYDROLASE MJ1163"/>
    <property type="match status" value="1"/>
</dbReference>
<dbReference type="SUPFAM" id="SSF56281">
    <property type="entry name" value="Metallo-hydrolase/oxidoreductase"/>
    <property type="match status" value="1"/>
</dbReference>
<accession>A0A1G9Z6J1</accession>
<dbReference type="InterPro" id="IPR050114">
    <property type="entry name" value="UPF0173_UPF0282_UlaG_hydrolase"/>
</dbReference>
<dbReference type="Pfam" id="PF12706">
    <property type="entry name" value="Lactamase_B_2"/>
    <property type="match status" value="1"/>
</dbReference>
<evidence type="ECO:0000256" key="1">
    <source>
        <dbReference type="ARBA" id="ARBA00022801"/>
    </source>
</evidence>
<dbReference type="RefSeq" id="WP_089735012.1">
    <property type="nucleotide sequence ID" value="NZ_FNIA01000018.1"/>
</dbReference>
<sequence>MELTWFGHSTFGVTVGETELLIDPFFDNPKTGTDPEELDPDYVLLTHGHADHIGDVDRYEGTTLVATPEVVEYCRDEFGDYEAVGGMGMNVGGTVECGDAYVTMHRADHTNGMETGYGTSGGMPAGFVVSNTKPTQVADEESETFYHAGDTGLMTEMRDVIAPYLEPDVAAVPIGDHFTMGPWQAAIAVDWLDVDYALPIHYDTFPPIEQDPDDFAREVRGTGSDAEVVVLEGDESWTLSENLLD</sequence>
<protein>
    <recommendedName>
        <fullName evidence="2">UPF0173 metal-dependent hydrolase SAMN05192554_1186</fullName>
    </recommendedName>
</protein>
<gene>
    <name evidence="4" type="ORF">SAMN05192554_1186</name>
</gene>
<dbReference type="GO" id="GO:0016787">
    <property type="term" value="F:hydrolase activity"/>
    <property type="evidence" value="ECO:0007669"/>
    <property type="project" value="UniProtKB-UniRule"/>
</dbReference>
<dbReference type="InterPro" id="IPR036866">
    <property type="entry name" value="RibonucZ/Hydroxyglut_hydro"/>
</dbReference>
<dbReference type="PANTHER" id="PTHR43546">
    <property type="entry name" value="UPF0173 METAL-DEPENDENT HYDROLASE MJ1163-RELATED"/>
    <property type="match status" value="1"/>
</dbReference>
<evidence type="ECO:0000259" key="3">
    <source>
        <dbReference type="SMART" id="SM00849"/>
    </source>
</evidence>
<organism evidence="4 5">
    <name type="scientific">Haloarchaeobius iranensis</name>
    <dbReference type="NCBI Taxonomy" id="996166"/>
    <lineage>
        <taxon>Archaea</taxon>
        <taxon>Methanobacteriati</taxon>
        <taxon>Methanobacteriota</taxon>
        <taxon>Stenosarchaea group</taxon>
        <taxon>Halobacteria</taxon>
        <taxon>Halobacteriales</taxon>
        <taxon>Halorubellaceae</taxon>
        <taxon>Haloarchaeobius</taxon>
    </lineage>
</organism>
<keyword evidence="1 2" id="KW-0378">Hydrolase</keyword>
<dbReference type="EMBL" id="FNIA01000018">
    <property type="protein sequence ID" value="SDN16216.1"/>
    <property type="molecule type" value="Genomic_DNA"/>
</dbReference>